<dbReference type="AlphaFoldDB" id="A0A285NUL6"/>
<dbReference type="Proteomes" id="UP000219356">
    <property type="component" value="Unassembled WGS sequence"/>
</dbReference>
<proteinExistence type="predicted"/>
<reference evidence="2" key="1">
    <citation type="submission" date="2017-09" db="EMBL/GenBank/DDBJ databases">
        <authorList>
            <person name="Varghese N."/>
            <person name="Submissions S."/>
        </authorList>
    </citation>
    <scope>NUCLEOTIDE SEQUENCE [LARGE SCALE GENOMIC DNA]</scope>
    <source>
        <strain evidence="2">CGMCC 1.8913</strain>
    </source>
</reference>
<dbReference type="RefSeq" id="WP_097041777.1">
    <property type="nucleotide sequence ID" value="NZ_OBEK01000002.1"/>
</dbReference>
<protein>
    <submittedName>
        <fullName evidence="1">Uncharacterized protein</fullName>
    </submittedName>
</protein>
<dbReference type="EMBL" id="OBEK01000002">
    <property type="protein sequence ID" value="SNZ11576.1"/>
    <property type="molecule type" value="Genomic_DNA"/>
</dbReference>
<gene>
    <name evidence="1" type="ORF">SAMN05421503_2089</name>
</gene>
<organism evidence="1 2">
    <name type="scientific">Terribacillus aidingensis</name>
    <dbReference type="NCBI Taxonomy" id="586416"/>
    <lineage>
        <taxon>Bacteria</taxon>
        <taxon>Bacillati</taxon>
        <taxon>Bacillota</taxon>
        <taxon>Bacilli</taxon>
        <taxon>Bacillales</taxon>
        <taxon>Bacillaceae</taxon>
        <taxon>Terribacillus</taxon>
    </lineage>
</organism>
<name>A0A285NUL6_9BACI</name>
<sequence>MIVNRLNIDVYNTEITPYFQTTEKNRIRFLSQLFYKYRNRWLLREILGKVLGDSTLIRGTFIVACFNERGRHTNSIGLNKVLKITNWKETIIDYGENFKLIYTEVTFRSEDVFKLISNIIEDRIYGPIVFIIYTSTDVLDIMAEEVQINQLKKEFSGYYNRLFDN</sequence>
<accession>A0A285NUL6</accession>
<evidence type="ECO:0000313" key="1">
    <source>
        <dbReference type="EMBL" id="SNZ11576.1"/>
    </source>
</evidence>
<dbReference type="OrthoDB" id="2452311at2"/>
<keyword evidence="2" id="KW-1185">Reference proteome</keyword>
<evidence type="ECO:0000313" key="2">
    <source>
        <dbReference type="Proteomes" id="UP000219356"/>
    </source>
</evidence>